<proteinExistence type="predicted"/>
<evidence type="ECO:0000259" key="3">
    <source>
        <dbReference type="Pfam" id="PF02668"/>
    </source>
</evidence>
<dbReference type="Pfam" id="PF02668">
    <property type="entry name" value="TauD"/>
    <property type="match status" value="1"/>
</dbReference>
<evidence type="ECO:0000256" key="1">
    <source>
        <dbReference type="ARBA" id="ARBA00023002"/>
    </source>
</evidence>
<dbReference type="InterPro" id="IPR042098">
    <property type="entry name" value="TauD-like_sf"/>
</dbReference>
<dbReference type="EMBL" id="ML996345">
    <property type="protein sequence ID" value="KAF2727235.1"/>
    <property type="molecule type" value="Genomic_DNA"/>
</dbReference>
<dbReference type="GO" id="GO:0017000">
    <property type="term" value="P:antibiotic biosynthetic process"/>
    <property type="evidence" value="ECO:0007669"/>
    <property type="project" value="UniProtKB-KW"/>
</dbReference>
<dbReference type="PANTHER" id="PTHR10696">
    <property type="entry name" value="GAMMA-BUTYROBETAINE HYDROXYLASE-RELATED"/>
    <property type="match status" value="1"/>
</dbReference>
<evidence type="ECO:0000256" key="2">
    <source>
        <dbReference type="ARBA" id="ARBA00023194"/>
    </source>
</evidence>
<dbReference type="SUPFAM" id="SSF51197">
    <property type="entry name" value="Clavaminate synthase-like"/>
    <property type="match status" value="1"/>
</dbReference>
<dbReference type="InterPro" id="IPR050411">
    <property type="entry name" value="AlphaKG_dependent_hydroxylases"/>
</dbReference>
<evidence type="ECO:0000313" key="5">
    <source>
        <dbReference type="Proteomes" id="UP000799444"/>
    </source>
</evidence>
<keyword evidence="1" id="KW-0560">Oxidoreductase</keyword>
<name>A0A9P4QJ36_9PLEO</name>
<keyword evidence="2" id="KW-0045">Antibiotic biosynthesis</keyword>
<dbReference type="Gene3D" id="3.60.130.10">
    <property type="entry name" value="Clavaminate synthase-like"/>
    <property type="match status" value="1"/>
</dbReference>
<dbReference type="OrthoDB" id="272271at2759"/>
<dbReference type="PANTHER" id="PTHR10696:SF56">
    <property type="entry name" value="TAUD_TFDA-LIKE DOMAIN-CONTAINING PROTEIN"/>
    <property type="match status" value="1"/>
</dbReference>
<dbReference type="GO" id="GO:0016491">
    <property type="term" value="F:oxidoreductase activity"/>
    <property type="evidence" value="ECO:0007669"/>
    <property type="project" value="UniProtKB-KW"/>
</dbReference>
<comment type="caution">
    <text evidence="4">The sequence shown here is derived from an EMBL/GenBank/DDBJ whole genome shotgun (WGS) entry which is preliminary data.</text>
</comment>
<keyword evidence="5" id="KW-1185">Reference proteome</keyword>
<protein>
    <submittedName>
        <fullName evidence="4">Clavaminate synthase-like protein</fullName>
    </submittedName>
</protein>
<dbReference type="Proteomes" id="UP000799444">
    <property type="component" value="Unassembled WGS sequence"/>
</dbReference>
<feature type="domain" description="TauD/TfdA-like" evidence="3">
    <location>
        <begin position="50"/>
        <end position="306"/>
    </location>
</feature>
<evidence type="ECO:0000313" key="4">
    <source>
        <dbReference type="EMBL" id="KAF2727235.1"/>
    </source>
</evidence>
<sequence length="378" mass="42738">MAPLEFPQAWKAEDVRRDSSWIQRLTLEEARGFSQALSHAKQAGKPLLAMEQADFPLPPASRQALQRALDATQGRWGMVLVKGFPTDDWSESDMRIAYWGMSLYMGVGRTQNRASEVINDVRDTGGSYYVKGGRGYNTNVQLDFHQDYSDVVALLCRRTAKSGGTSKVVSSLALRHAMQEQRPDLMPALQGNSWFHSFQGAQDPTQPPYYRCPIFGTGTKISIARTNRKDTTAAQRDFPEVPRMSAQQTEALNILDELQPSNEFCYSMELERGDLQLLNNFVIWHSRTSFEDYDEPDQKRHLMRLWMSTPNSPELPPQFEEFFGDTRPGSVRGGVRGGFIKPDFLEYEQRQAAAMGMAFKPFRAVVSPEEMAKIIATS</sequence>
<gene>
    <name evidence="4" type="ORF">EJ04DRAFT_506025</name>
</gene>
<organism evidence="4 5">
    <name type="scientific">Polyplosphaeria fusca</name>
    <dbReference type="NCBI Taxonomy" id="682080"/>
    <lineage>
        <taxon>Eukaryota</taxon>
        <taxon>Fungi</taxon>
        <taxon>Dikarya</taxon>
        <taxon>Ascomycota</taxon>
        <taxon>Pezizomycotina</taxon>
        <taxon>Dothideomycetes</taxon>
        <taxon>Pleosporomycetidae</taxon>
        <taxon>Pleosporales</taxon>
        <taxon>Tetraplosphaeriaceae</taxon>
        <taxon>Polyplosphaeria</taxon>
    </lineage>
</organism>
<reference evidence="4" key="1">
    <citation type="journal article" date="2020" name="Stud. Mycol.">
        <title>101 Dothideomycetes genomes: a test case for predicting lifestyles and emergence of pathogens.</title>
        <authorList>
            <person name="Haridas S."/>
            <person name="Albert R."/>
            <person name="Binder M."/>
            <person name="Bloem J."/>
            <person name="Labutti K."/>
            <person name="Salamov A."/>
            <person name="Andreopoulos B."/>
            <person name="Baker S."/>
            <person name="Barry K."/>
            <person name="Bills G."/>
            <person name="Bluhm B."/>
            <person name="Cannon C."/>
            <person name="Castanera R."/>
            <person name="Culley D."/>
            <person name="Daum C."/>
            <person name="Ezra D."/>
            <person name="Gonzalez J."/>
            <person name="Henrissat B."/>
            <person name="Kuo A."/>
            <person name="Liang C."/>
            <person name="Lipzen A."/>
            <person name="Lutzoni F."/>
            <person name="Magnuson J."/>
            <person name="Mondo S."/>
            <person name="Nolan M."/>
            <person name="Ohm R."/>
            <person name="Pangilinan J."/>
            <person name="Park H.-J."/>
            <person name="Ramirez L."/>
            <person name="Alfaro M."/>
            <person name="Sun H."/>
            <person name="Tritt A."/>
            <person name="Yoshinaga Y."/>
            <person name="Zwiers L.-H."/>
            <person name="Turgeon B."/>
            <person name="Goodwin S."/>
            <person name="Spatafora J."/>
            <person name="Crous P."/>
            <person name="Grigoriev I."/>
        </authorList>
    </citation>
    <scope>NUCLEOTIDE SEQUENCE</scope>
    <source>
        <strain evidence="4">CBS 125425</strain>
    </source>
</reference>
<dbReference type="AlphaFoldDB" id="A0A9P4QJ36"/>
<accession>A0A9P4QJ36</accession>
<dbReference type="InterPro" id="IPR003819">
    <property type="entry name" value="TauD/TfdA-like"/>
</dbReference>